<evidence type="ECO:0000256" key="11">
    <source>
        <dbReference type="ARBA" id="ARBA00023315"/>
    </source>
</evidence>
<sequence length="372" mass="42227">MSFATNCTDCPLICCIDRLCALVTVVCILTRSHLKYTVHACFISAALIIIFLTVQRNLQWTASEPVLRFWSQDLSDMDNFKTSVLRPFMVQRVPGTDGNRAVQNHIKSFLKSWRVEEDTFVDSTPYGKKKFTNIIATLDPSKPNKIVLACHYDSKNFSNYLFIGATDSAVPCGILLQTSKQLQCFLEKSRPNDLTLQLIFFDGEEAFVEWTGTDSLYGSRHLAARWSSESDPVFNNMTRLDAIREFILLDLIGTSDTTIPQQFKSTSEIYQVLVNTERLLRTKGYLTGNHTGPIFSGNENYGGIEDDHVPFLQRGVDIVHLISSPYPSVWHDPTDDWAHLDFDLIDDFCRIFRVFIATLMQIQPDTTSCSTK</sequence>
<evidence type="ECO:0000256" key="9">
    <source>
        <dbReference type="ARBA" id="ARBA00022833"/>
    </source>
</evidence>
<dbReference type="EMBL" id="CAJHNH020006990">
    <property type="protein sequence ID" value="CAG5134260.1"/>
    <property type="molecule type" value="Genomic_DNA"/>
</dbReference>
<evidence type="ECO:0000256" key="3">
    <source>
        <dbReference type="ARBA" id="ARBA00006014"/>
    </source>
</evidence>
<protein>
    <recommendedName>
        <fullName evidence="5">Glutaminyl-peptide cyclotransferase</fullName>
        <ecNumber evidence="4">2.3.2.5</ecNumber>
    </recommendedName>
</protein>
<keyword evidence="11" id="KW-0012">Acyltransferase</keyword>
<keyword evidence="6" id="KW-0964">Secreted</keyword>
<evidence type="ECO:0000256" key="8">
    <source>
        <dbReference type="ARBA" id="ARBA00022723"/>
    </source>
</evidence>
<evidence type="ECO:0000259" key="13">
    <source>
        <dbReference type="Pfam" id="PF04389"/>
    </source>
</evidence>
<evidence type="ECO:0000256" key="1">
    <source>
        <dbReference type="ARBA" id="ARBA00000001"/>
    </source>
</evidence>
<keyword evidence="9" id="KW-0862">Zinc</keyword>
<keyword evidence="8" id="KW-0479">Metal-binding</keyword>
<accession>A0A8S4A1M1</accession>
<dbReference type="GO" id="GO:0008270">
    <property type="term" value="F:zinc ion binding"/>
    <property type="evidence" value="ECO:0007669"/>
    <property type="project" value="TreeGrafter"/>
</dbReference>
<dbReference type="InterPro" id="IPR040234">
    <property type="entry name" value="QC/QCL"/>
</dbReference>
<dbReference type="Proteomes" id="UP000678393">
    <property type="component" value="Unassembled WGS sequence"/>
</dbReference>
<dbReference type="OrthoDB" id="3907302at2759"/>
<dbReference type="Pfam" id="PF04389">
    <property type="entry name" value="Peptidase_M28"/>
    <property type="match status" value="1"/>
</dbReference>
<comment type="subcellular location">
    <subcellularLocation>
        <location evidence="2">Secreted</location>
    </subcellularLocation>
</comment>
<dbReference type="EC" id="2.3.2.5" evidence="4"/>
<dbReference type="FunFam" id="3.40.630.10:FF:000029">
    <property type="entry name" value="Glutaminyl-peptide cyclotransferase"/>
    <property type="match status" value="1"/>
</dbReference>
<dbReference type="CDD" id="cd03880">
    <property type="entry name" value="M28_QC_like"/>
    <property type="match status" value="1"/>
</dbReference>
<evidence type="ECO:0000256" key="6">
    <source>
        <dbReference type="ARBA" id="ARBA00022525"/>
    </source>
</evidence>
<evidence type="ECO:0000256" key="12">
    <source>
        <dbReference type="SAM" id="Phobius"/>
    </source>
</evidence>
<keyword evidence="12" id="KW-0472">Membrane</keyword>
<comment type="similarity">
    <text evidence="3">Belongs to the glutaminyl-peptide cyclotransferase family.</text>
</comment>
<evidence type="ECO:0000256" key="2">
    <source>
        <dbReference type="ARBA" id="ARBA00004613"/>
    </source>
</evidence>
<dbReference type="Gene3D" id="3.40.630.10">
    <property type="entry name" value="Zn peptidases"/>
    <property type="match status" value="1"/>
</dbReference>
<feature type="transmembrane region" description="Helical" evidence="12">
    <location>
        <begin position="36"/>
        <end position="54"/>
    </location>
</feature>
<keyword evidence="7" id="KW-0808">Transferase</keyword>
<evidence type="ECO:0000256" key="4">
    <source>
        <dbReference type="ARBA" id="ARBA00012012"/>
    </source>
</evidence>
<dbReference type="SUPFAM" id="SSF53187">
    <property type="entry name" value="Zn-dependent exopeptidases"/>
    <property type="match status" value="1"/>
</dbReference>
<comment type="catalytic activity">
    <reaction evidence="1">
        <text>N-terminal L-glutaminyl-[peptide] = N-terminal 5-oxo-L-prolyl-[peptide] + NH4(+)</text>
        <dbReference type="Rhea" id="RHEA:23652"/>
        <dbReference type="Rhea" id="RHEA-COMP:11736"/>
        <dbReference type="Rhea" id="RHEA-COMP:11846"/>
        <dbReference type="ChEBI" id="CHEBI:28938"/>
        <dbReference type="ChEBI" id="CHEBI:64722"/>
        <dbReference type="ChEBI" id="CHEBI:87215"/>
        <dbReference type="EC" id="2.3.2.5"/>
    </reaction>
</comment>
<keyword evidence="12" id="KW-0812">Transmembrane</keyword>
<keyword evidence="15" id="KW-1185">Reference proteome</keyword>
<name>A0A8S4A1M1_9EUPU</name>
<keyword evidence="10" id="KW-1015">Disulfide bond</keyword>
<evidence type="ECO:0000313" key="15">
    <source>
        <dbReference type="Proteomes" id="UP000678393"/>
    </source>
</evidence>
<reference evidence="14" key="1">
    <citation type="submission" date="2021-04" db="EMBL/GenBank/DDBJ databases">
        <authorList>
            <consortium name="Molecular Ecology Group"/>
        </authorList>
    </citation>
    <scope>NUCLEOTIDE SEQUENCE</scope>
</reference>
<dbReference type="InterPro" id="IPR007484">
    <property type="entry name" value="Peptidase_M28"/>
</dbReference>
<evidence type="ECO:0000313" key="14">
    <source>
        <dbReference type="EMBL" id="CAG5134260.1"/>
    </source>
</evidence>
<dbReference type="GO" id="GO:0005576">
    <property type="term" value="C:extracellular region"/>
    <property type="evidence" value="ECO:0007669"/>
    <property type="project" value="UniProtKB-SubCell"/>
</dbReference>
<dbReference type="GO" id="GO:0016603">
    <property type="term" value="F:glutaminyl-peptide cyclotransferase activity"/>
    <property type="evidence" value="ECO:0007669"/>
    <property type="project" value="UniProtKB-EC"/>
</dbReference>
<dbReference type="AlphaFoldDB" id="A0A8S4A1M1"/>
<organism evidence="14 15">
    <name type="scientific">Candidula unifasciata</name>
    <dbReference type="NCBI Taxonomy" id="100452"/>
    <lineage>
        <taxon>Eukaryota</taxon>
        <taxon>Metazoa</taxon>
        <taxon>Spiralia</taxon>
        <taxon>Lophotrochozoa</taxon>
        <taxon>Mollusca</taxon>
        <taxon>Gastropoda</taxon>
        <taxon>Heterobranchia</taxon>
        <taxon>Euthyneura</taxon>
        <taxon>Panpulmonata</taxon>
        <taxon>Eupulmonata</taxon>
        <taxon>Stylommatophora</taxon>
        <taxon>Helicina</taxon>
        <taxon>Helicoidea</taxon>
        <taxon>Geomitridae</taxon>
        <taxon>Candidula</taxon>
    </lineage>
</organism>
<comment type="caution">
    <text evidence="14">The sequence shown here is derived from an EMBL/GenBank/DDBJ whole genome shotgun (WGS) entry which is preliminary data.</text>
</comment>
<feature type="domain" description="Peptidase M28" evidence="13">
    <location>
        <begin position="133"/>
        <end position="353"/>
    </location>
</feature>
<proteinExistence type="inferred from homology"/>
<evidence type="ECO:0000256" key="7">
    <source>
        <dbReference type="ARBA" id="ARBA00022679"/>
    </source>
</evidence>
<keyword evidence="12" id="KW-1133">Transmembrane helix</keyword>
<evidence type="ECO:0000256" key="5">
    <source>
        <dbReference type="ARBA" id="ARBA00016861"/>
    </source>
</evidence>
<dbReference type="InterPro" id="IPR037457">
    <property type="entry name" value="M28_QC"/>
</dbReference>
<gene>
    <name evidence="14" type="ORF">CUNI_LOCUS19818</name>
</gene>
<evidence type="ECO:0000256" key="10">
    <source>
        <dbReference type="ARBA" id="ARBA00023157"/>
    </source>
</evidence>
<dbReference type="PANTHER" id="PTHR12283">
    <property type="entry name" value="GLUTAMINYL-PEPTIDE CYCLOTRANSFERASE"/>
    <property type="match status" value="1"/>
</dbReference>
<dbReference type="PANTHER" id="PTHR12283:SF6">
    <property type="entry name" value="GLUTAMINYL-PEPTIDE CYCLOTRANSFERASE-RELATED"/>
    <property type="match status" value="1"/>
</dbReference>